<proteinExistence type="predicted"/>
<dbReference type="EnsemblPlants" id="PNT61152">
    <property type="protein sequence ID" value="PNT61152"/>
    <property type="gene ID" value="BRADI_5g10902v3"/>
</dbReference>
<name>A0A2K2CGJ8_BRADI</name>
<dbReference type="PANTHER" id="PTHR36617">
    <property type="entry name" value="PROTEIN, PUTATIVE-RELATED"/>
    <property type="match status" value="1"/>
</dbReference>
<dbReference type="EMBL" id="CM000884">
    <property type="protein sequence ID" value="PNT61152.1"/>
    <property type="molecule type" value="Genomic_DNA"/>
</dbReference>
<reference evidence="1" key="2">
    <citation type="submission" date="2017-06" db="EMBL/GenBank/DDBJ databases">
        <title>WGS assembly of Brachypodium distachyon.</title>
        <authorList>
            <consortium name="The International Brachypodium Initiative"/>
            <person name="Lucas S."/>
            <person name="Harmon-Smith M."/>
            <person name="Lail K."/>
            <person name="Tice H."/>
            <person name="Grimwood J."/>
            <person name="Bruce D."/>
            <person name="Barry K."/>
            <person name="Shu S."/>
            <person name="Lindquist E."/>
            <person name="Wang M."/>
            <person name="Pitluck S."/>
            <person name="Vogel J.P."/>
            <person name="Garvin D.F."/>
            <person name="Mockler T.C."/>
            <person name="Schmutz J."/>
            <person name="Rokhsar D."/>
            <person name="Bevan M.W."/>
        </authorList>
    </citation>
    <scope>NUCLEOTIDE SEQUENCE</scope>
    <source>
        <strain evidence="1">Bd21</strain>
    </source>
</reference>
<reference evidence="2" key="3">
    <citation type="submission" date="2018-08" db="UniProtKB">
        <authorList>
            <consortium name="EnsemblPlants"/>
        </authorList>
    </citation>
    <scope>IDENTIFICATION</scope>
    <source>
        <strain evidence="2">cv. Bd21</strain>
    </source>
</reference>
<sequence>MSFSRDQGGLGVTDLDIKNISLLCKWLWKLENEDGKRGQSHFWQGLMQVKNIFINCCRKQVGNGDRTCFWEEHWIGDAPLCSKFPRLYNLTNKQFISVSAVFKSQWQCISFRRSFCEETLEMRTQLRMLCLGVCLNEEHDRCIWKLTNSGQFSIKSLYNMLKDKQ</sequence>
<dbReference type="OrthoDB" id="684023at2759"/>
<dbReference type="InParanoid" id="A0A2K2CGJ8"/>
<keyword evidence="3" id="KW-1185">Reference proteome</keyword>
<dbReference type="PANTHER" id="PTHR36617:SF14">
    <property type="entry name" value="REVERSE TRANSCRIPTASE ZINC-BINDING DOMAIN-CONTAINING PROTEIN"/>
    <property type="match status" value="1"/>
</dbReference>
<gene>
    <name evidence="1" type="ORF">BRADI_5g10902v3</name>
</gene>
<protein>
    <recommendedName>
        <fullName evidence="4">Reverse transcriptase zinc-binding domain-containing protein</fullName>
    </recommendedName>
</protein>
<organism evidence="1">
    <name type="scientific">Brachypodium distachyon</name>
    <name type="common">Purple false brome</name>
    <name type="synonym">Trachynia distachya</name>
    <dbReference type="NCBI Taxonomy" id="15368"/>
    <lineage>
        <taxon>Eukaryota</taxon>
        <taxon>Viridiplantae</taxon>
        <taxon>Streptophyta</taxon>
        <taxon>Embryophyta</taxon>
        <taxon>Tracheophyta</taxon>
        <taxon>Spermatophyta</taxon>
        <taxon>Magnoliopsida</taxon>
        <taxon>Liliopsida</taxon>
        <taxon>Poales</taxon>
        <taxon>Poaceae</taxon>
        <taxon>BOP clade</taxon>
        <taxon>Pooideae</taxon>
        <taxon>Stipodae</taxon>
        <taxon>Brachypodieae</taxon>
        <taxon>Brachypodium</taxon>
    </lineage>
</organism>
<dbReference type="AlphaFoldDB" id="A0A2K2CGJ8"/>
<dbReference type="Gramene" id="PNT61152">
    <property type="protein sequence ID" value="PNT61152"/>
    <property type="gene ID" value="BRADI_5g10902v3"/>
</dbReference>
<evidence type="ECO:0000313" key="1">
    <source>
        <dbReference type="EMBL" id="PNT61152.1"/>
    </source>
</evidence>
<accession>A0A2K2CGJ8</accession>
<evidence type="ECO:0000313" key="3">
    <source>
        <dbReference type="Proteomes" id="UP000008810"/>
    </source>
</evidence>
<dbReference type="Proteomes" id="UP000008810">
    <property type="component" value="Chromosome 5"/>
</dbReference>
<feature type="non-terminal residue" evidence="1">
    <location>
        <position position="165"/>
    </location>
</feature>
<evidence type="ECO:0000313" key="2">
    <source>
        <dbReference type="EnsemblPlants" id="PNT61152"/>
    </source>
</evidence>
<evidence type="ECO:0008006" key="4">
    <source>
        <dbReference type="Google" id="ProtNLM"/>
    </source>
</evidence>
<reference evidence="1 2" key="1">
    <citation type="journal article" date="2010" name="Nature">
        <title>Genome sequencing and analysis of the model grass Brachypodium distachyon.</title>
        <authorList>
            <consortium name="International Brachypodium Initiative"/>
        </authorList>
    </citation>
    <scope>NUCLEOTIDE SEQUENCE [LARGE SCALE GENOMIC DNA]</scope>
    <source>
        <strain evidence="1 2">Bd21</strain>
    </source>
</reference>